<keyword evidence="1" id="KW-0645">Protease</keyword>
<dbReference type="Pfam" id="PF13975">
    <property type="entry name" value="gag-asp_proteas"/>
    <property type="match status" value="1"/>
</dbReference>
<dbReference type="EMBL" id="JACIEN010000002">
    <property type="protein sequence ID" value="MBB4017217.1"/>
    <property type="molecule type" value="Genomic_DNA"/>
</dbReference>
<evidence type="ECO:0000313" key="1">
    <source>
        <dbReference type="EMBL" id="MBB4017217.1"/>
    </source>
</evidence>
<dbReference type="InterPro" id="IPR021109">
    <property type="entry name" value="Peptidase_aspartic_dom_sf"/>
</dbReference>
<proteinExistence type="predicted"/>
<dbReference type="GO" id="GO:0008233">
    <property type="term" value="F:peptidase activity"/>
    <property type="evidence" value="ECO:0007669"/>
    <property type="project" value="UniProtKB-KW"/>
</dbReference>
<accession>A0A840C479</accession>
<dbReference type="Proteomes" id="UP000577362">
    <property type="component" value="Unassembled WGS sequence"/>
</dbReference>
<organism evidence="1 2">
    <name type="scientific">Chelatococcus caeni</name>
    <dbReference type="NCBI Taxonomy" id="1348468"/>
    <lineage>
        <taxon>Bacteria</taxon>
        <taxon>Pseudomonadati</taxon>
        <taxon>Pseudomonadota</taxon>
        <taxon>Alphaproteobacteria</taxon>
        <taxon>Hyphomicrobiales</taxon>
        <taxon>Chelatococcaceae</taxon>
        <taxon>Chelatococcus</taxon>
    </lineage>
</organism>
<dbReference type="AlphaFoldDB" id="A0A840C479"/>
<dbReference type="RefSeq" id="WP_183316629.1">
    <property type="nucleotide sequence ID" value="NZ_JACIEN010000002.1"/>
</dbReference>
<dbReference type="CDD" id="cd05483">
    <property type="entry name" value="retropepsin_like_bacteria"/>
    <property type="match status" value="1"/>
</dbReference>
<dbReference type="NCBIfam" id="TIGR02281">
    <property type="entry name" value="clan_AA_DTGA"/>
    <property type="match status" value="1"/>
</dbReference>
<name>A0A840C479_9HYPH</name>
<dbReference type="SUPFAM" id="SSF50630">
    <property type="entry name" value="Acid proteases"/>
    <property type="match status" value="1"/>
</dbReference>
<keyword evidence="1" id="KW-0378">Hydrolase</keyword>
<dbReference type="GO" id="GO:0006508">
    <property type="term" value="P:proteolysis"/>
    <property type="evidence" value="ECO:0007669"/>
    <property type="project" value="UniProtKB-KW"/>
</dbReference>
<evidence type="ECO:0000313" key="2">
    <source>
        <dbReference type="Proteomes" id="UP000577362"/>
    </source>
</evidence>
<gene>
    <name evidence="1" type="ORF">GGR16_002246</name>
</gene>
<dbReference type="InterPro" id="IPR034122">
    <property type="entry name" value="Retropepsin-like_bacterial"/>
</dbReference>
<reference evidence="1 2" key="1">
    <citation type="submission" date="2020-08" db="EMBL/GenBank/DDBJ databases">
        <title>Genomic Encyclopedia of Type Strains, Phase IV (KMG-IV): sequencing the most valuable type-strain genomes for metagenomic binning, comparative biology and taxonomic classification.</title>
        <authorList>
            <person name="Goeker M."/>
        </authorList>
    </citation>
    <scope>NUCLEOTIDE SEQUENCE [LARGE SCALE GENOMIC DNA]</scope>
    <source>
        <strain evidence="1 2">DSM 103737</strain>
    </source>
</reference>
<comment type="caution">
    <text evidence="1">The sequence shown here is derived from an EMBL/GenBank/DDBJ whole genome shotgun (WGS) entry which is preliminary data.</text>
</comment>
<dbReference type="Gene3D" id="2.40.70.10">
    <property type="entry name" value="Acid Proteases"/>
    <property type="match status" value="1"/>
</dbReference>
<sequence length="179" mass="18541">MTGLMVKTTAAALVVVALALFVTTDLAGRLAGPNAPARTEATASAVDIPAASPASGTSERLTKARNGHFVAEARINGVAMRMLVDTGASLVVLNEDDAARAGIRPFPSDYKHRLSTANGVTLGARSTLREVRLGSIVVRDVDAVILKREALATGGLLGMSFLSRLGGFETTADIMVLKP</sequence>
<dbReference type="InterPro" id="IPR011969">
    <property type="entry name" value="Clan_AA_Asp_peptidase_C"/>
</dbReference>
<keyword evidence="2" id="KW-1185">Reference proteome</keyword>
<protein>
    <submittedName>
        <fullName evidence="1">Aspartyl protease family protein</fullName>
    </submittedName>
</protein>